<feature type="transmembrane region" description="Helical" evidence="10">
    <location>
        <begin position="277"/>
        <end position="297"/>
    </location>
</feature>
<dbReference type="PROSITE" id="PS51202">
    <property type="entry name" value="RCK_C"/>
    <property type="match status" value="1"/>
</dbReference>
<evidence type="ECO:0000256" key="7">
    <source>
        <dbReference type="ARBA" id="ARBA00023065"/>
    </source>
</evidence>
<keyword evidence="2" id="KW-0813">Transport</keyword>
<dbReference type="STRING" id="218821.SAMN05421837_102740"/>
<dbReference type="Pfam" id="PF02080">
    <property type="entry name" value="TrkA_C"/>
    <property type="match status" value="1"/>
</dbReference>
<dbReference type="InterPro" id="IPR038770">
    <property type="entry name" value="Na+/solute_symporter_sf"/>
</dbReference>
<keyword evidence="8 10" id="KW-0472">Membrane</keyword>
<dbReference type="AlphaFoldDB" id="A0A1H5QGJ1"/>
<protein>
    <submittedName>
        <fullName evidence="12">Cell volume regulation protein A</fullName>
    </submittedName>
</protein>
<gene>
    <name evidence="12" type="ORF">SAMN05421837_102740</name>
</gene>
<evidence type="ECO:0000313" key="12">
    <source>
        <dbReference type="EMBL" id="SEF24498.1"/>
    </source>
</evidence>
<evidence type="ECO:0000256" key="2">
    <source>
        <dbReference type="ARBA" id="ARBA00022448"/>
    </source>
</evidence>
<feature type="domain" description="RCK C-terminal" evidence="11">
    <location>
        <begin position="406"/>
        <end position="488"/>
    </location>
</feature>
<comment type="subcellular location">
    <subcellularLocation>
        <location evidence="1">Cell membrane</location>
        <topology evidence="1">Multi-pass membrane protein</topology>
    </subcellularLocation>
</comment>
<dbReference type="EMBL" id="FNUJ01000002">
    <property type="protein sequence ID" value="SEF24498.1"/>
    <property type="molecule type" value="Genomic_DNA"/>
</dbReference>
<dbReference type="GO" id="GO:0005886">
    <property type="term" value="C:plasma membrane"/>
    <property type="evidence" value="ECO:0007669"/>
    <property type="project" value="UniProtKB-SubCell"/>
</dbReference>
<dbReference type="Pfam" id="PF00999">
    <property type="entry name" value="Na_H_Exchanger"/>
    <property type="match status" value="1"/>
</dbReference>
<feature type="region of interest" description="Disordered" evidence="9">
    <location>
        <begin position="480"/>
        <end position="507"/>
    </location>
</feature>
<dbReference type="GO" id="GO:0008324">
    <property type="term" value="F:monoatomic cation transmembrane transporter activity"/>
    <property type="evidence" value="ECO:0007669"/>
    <property type="project" value="InterPro"/>
</dbReference>
<feature type="transmembrane region" description="Helical" evidence="10">
    <location>
        <begin position="303"/>
        <end position="326"/>
    </location>
</feature>
<evidence type="ECO:0000256" key="8">
    <source>
        <dbReference type="ARBA" id="ARBA00023136"/>
    </source>
</evidence>
<evidence type="ECO:0000256" key="10">
    <source>
        <dbReference type="SAM" id="Phobius"/>
    </source>
</evidence>
<sequence length="507" mass="52414">MDGIESFGLTLLIAALVVSVALLSNRISAALKVPAPAFFLVAAAAASDLVPSLREVSLGVVENVVTVALVVILFDGGMTIGVRKLRSVLGSVLSTGVFGTFLTAGALALAAHLLFGLPWLLALLLGAALAPTDPAVVFSVLGNREITGRAGTVIQGESGANDPVGIALLLSLAGIAAGTGFGDATLGVLGQFALEMGIGAAVGLVGGWLLVQLVRRVEMPAEGLYPLRTLAVSFVLYGAATVAHGSGFLAVFIAGVLVGDAAAPFKREIERFHSSLASLAEITTFVVLGLTVSLSALVTTDAWWIGLALAVLLTFVVRPLVVAPLLAAARMSRGERAFVMWSGLKGAVPILLGTYILASDQGQDVLAYEIIFVVVLFSVVVQGGLLPVVAARCGITMRELPPRPWALGIRTDREPEGARRFRITAGAPAAGRTVEELHLGDDLWISLVVRKGRQLRVRADLTLGEDDEVLVLTDPDAETDPAALFTGRASRRGVAGEGSESPEGCAG</sequence>
<dbReference type="InterPro" id="IPR006153">
    <property type="entry name" value="Cation/H_exchanger_TM"/>
</dbReference>
<name>A0A1H5QGJ1_9PSEU</name>
<feature type="transmembrane region" description="Helical" evidence="10">
    <location>
        <begin position="370"/>
        <end position="391"/>
    </location>
</feature>
<keyword evidence="5 10" id="KW-0812">Transmembrane</keyword>
<dbReference type="GO" id="GO:0015297">
    <property type="term" value="F:antiporter activity"/>
    <property type="evidence" value="ECO:0007669"/>
    <property type="project" value="UniProtKB-KW"/>
</dbReference>
<feature type="transmembrane region" description="Helical" evidence="10">
    <location>
        <begin position="119"/>
        <end position="142"/>
    </location>
</feature>
<dbReference type="InterPro" id="IPR006037">
    <property type="entry name" value="RCK_C"/>
</dbReference>
<evidence type="ECO:0000256" key="4">
    <source>
        <dbReference type="ARBA" id="ARBA00022475"/>
    </source>
</evidence>
<evidence type="ECO:0000313" key="13">
    <source>
        <dbReference type="Proteomes" id="UP000198878"/>
    </source>
</evidence>
<feature type="transmembrane region" description="Helical" evidence="10">
    <location>
        <begin position="88"/>
        <end position="113"/>
    </location>
</feature>
<evidence type="ECO:0000256" key="5">
    <source>
        <dbReference type="ARBA" id="ARBA00022692"/>
    </source>
</evidence>
<dbReference type="RefSeq" id="WP_086678583.1">
    <property type="nucleotide sequence ID" value="NZ_FNUJ01000002.1"/>
</dbReference>
<dbReference type="SUPFAM" id="SSF116726">
    <property type="entry name" value="TrkA C-terminal domain-like"/>
    <property type="match status" value="1"/>
</dbReference>
<keyword evidence="4" id="KW-1003">Cell membrane</keyword>
<dbReference type="OrthoDB" id="9810759at2"/>
<feature type="transmembrane region" description="Helical" evidence="10">
    <location>
        <begin position="6"/>
        <end position="23"/>
    </location>
</feature>
<feature type="transmembrane region" description="Helical" evidence="10">
    <location>
        <begin position="163"/>
        <end position="182"/>
    </location>
</feature>
<feature type="transmembrane region" description="Helical" evidence="10">
    <location>
        <begin position="338"/>
        <end position="358"/>
    </location>
</feature>
<feature type="transmembrane region" description="Helical" evidence="10">
    <location>
        <begin position="188"/>
        <end position="211"/>
    </location>
</feature>
<dbReference type="GO" id="GO:0006813">
    <property type="term" value="P:potassium ion transport"/>
    <property type="evidence" value="ECO:0007669"/>
    <property type="project" value="InterPro"/>
</dbReference>
<dbReference type="PANTHER" id="PTHR32507">
    <property type="entry name" value="NA(+)/H(+) ANTIPORTER 1"/>
    <property type="match status" value="1"/>
</dbReference>
<dbReference type="Gene3D" id="1.20.1530.20">
    <property type="match status" value="1"/>
</dbReference>
<dbReference type="InterPro" id="IPR036721">
    <property type="entry name" value="RCK_C_sf"/>
</dbReference>
<evidence type="ECO:0000256" key="9">
    <source>
        <dbReference type="SAM" id="MobiDB-lite"/>
    </source>
</evidence>
<feature type="transmembrane region" description="Helical" evidence="10">
    <location>
        <begin position="56"/>
        <end position="76"/>
    </location>
</feature>
<dbReference type="PANTHER" id="PTHR32507:SF0">
    <property type="entry name" value="NA(+)_H(+) ANTIPORTER 2-RELATED"/>
    <property type="match status" value="1"/>
</dbReference>
<dbReference type="Gene3D" id="3.30.70.1450">
    <property type="entry name" value="Regulator of K+ conductance, C-terminal domain"/>
    <property type="match status" value="1"/>
</dbReference>
<keyword evidence="3" id="KW-0050">Antiport</keyword>
<evidence type="ECO:0000256" key="6">
    <source>
        <dbReference type="ARBA" id="ARBA00022989"/>
    </source>
</evidence>
<organism evidence="12 13">
    <name type="scientific">Amycolatopsis pretoriensis</name>
    <dbReference type="NCBI Taxonomy" id="218821"/>
    <lineage>
        <taxon>Bacteria</taxon>
        <taxon>Bacillati</taxon>
        <taxon>Actinomycetota</taxon>
        <taxon>Actinomycetes</taxon>
        <taxon>Pseudonocardiales</taxon>
        <taxon>Pseudonocardiaceae</taxon>
        <taxon>Amycolatopsis</taxon>
    </lineage>
</organism>
<reference evidence="13" key="1">
    <citation type="submission" date="2016-10" db="EMBL/GenBank/DDBJ databases">
        <authorList>
            <person name="Varghese N."/>
            <person name="Submissions S."/>
        </authorList>
    </citation>
    <scope>NUCLEOTIDE SEQUENCE [LARGE SCALE GENOMIC DNA]</scope>
    <source>
        <strain evidence="13">DSM 44654</strain>
    </source>
</reference>
<evidence type="ECO:0000256" key="3">
    <source>
        <dbReference type="ARBA" id="ARBA00022449"/>
    </source>
</evidence>
<dbReference type="GO" id="GO:1902600">
    <property type="term" value="P:proton transmembrane transport"/>
    <property type="evidence" value="ECO:0007669"/>
    <property type="project" value="InterPro"/>
</dbReference>
<keyword evidence="13" id="KW-1185">Reference proteome</keyword>
<evidence type="ECO:0000256" key="1">
    <source>
        <dbReference type="ARBA" id="ARBA00004651"/>
    </source>
</evidence>
<keyword evidence="7" id="KW-0406">Ion transport</keyword>
<proteinExistence type="predicted"/>
<evidence type="ECO:0000259" key="11">
    <source>
        <dbReference type="PROSITE" id="PS51202"/>
    </source>
</evidence>
<dbReference type="Proteomes" id="UP000198878">
    <property type="component" value="Unassembled WGS sequence"/>
</dbReference>
<keyword evidence="6 10" id="KW-1133">Transmembrane helix</keyword>
<accession>A0A1H5QGJ1</accession>